<dbReference type="SMART" id="SM00448">
    <property type="entry name" value="REC"/>
    <property type="match status" value="1"/>
</dbReference>
<dbReference type="PANTHER" id="PTHR37299">
    <property type="entry name" value="TRANSCRIPTIONAL REGULATOR-RELATED"/>
    <property type="match status" value="1"/>
</dbReference>
<evidence type="ECO:0000313" key="8">
    <source>
        <dbReference type="EMBL" id="SEQ62106.1"/>
    </source>
</evidence>
<evidence type="ECO:0000256" key="2">
    <source>
        <dbReference type="ARBA" id="ARBA00023012"/>
    </source>
</evidence>
<proteinExistence type="predicted"/>
<dbReference type="PROSITE" id="PS50930">
    <property type="entry name" value="HTH_LYTTR"/>
    <property type="match status" value="1"/>
</dbReference>
<dbReference type="OrthoDB" id="9809318at2"/>
<comment type="function">
    <text evidence="4">Required for high-level post-exponential phase expression of a series of secreted proteins.</text>
</comment>
<keyword evidence="2" id="KW-0902">Two-component regulatory system</keyword>
<organism evidence="8 9">
    <name type="scientific">Granulicatella balaenopterae</name>
    <dbReference type="NCBI Taxonomy" id="137733"/>
    <lineage>
        <taxon>Bacteria</taxon>
        <taxon>Bacillati</taxon>
        <taxon>Bacillota</taxon>
        <taxon>Bacilli</taxon>
        <taxon>Lactobacillales</taxon>
        <taxon>Carnobacteriaceae</taxon>
        <taxon>Granulicatella</taxon>
    </lineage>
</organism>
<feature type="domain" description="HTH LytTR-type" evidence="7">
    <location>
        <begin position="159"/>
        <end position="249"/>
    </location>
</feature>
<dbReference type="AlphaFoldDB" id="A0A1H9HIN4"/>
<evidence type="ECO:0000256" key="4">
    <source>
        <dbReference type="ARBA" id="ARBA00037164"/>
    </source>
</evidence>
<evidence type="ECO:0000256" key="3">
    <source>
        <dbReference type="ARBA" id="ARBA00023159"/>
    </source>
</evidence>
<evidence type="ECO:0000256" key="5">
    <source>
        <dbReference type="PROSITE-ProRule" id="PRU00169"/>
    </source>
</evidence>
<keyword evidence="5" id="KW-0597">Phosphoprotein</keyword>
<feature type="domain" description="Response regulatory" evidence="6">
    <location>
        <begin position="3"/>
        <end position="126"/>
    </location>
</feature>
<evidence type="ECO:0000259" key="6">
    <source>
        <dbReference type="PROSITE" id="PS50110"/>
    </source>
</evidence>
<dbReference type="InterPro" id="IPR001789">
    <property type="entry name" value="Sig_transdc_resp-reg_receiver"/>
</dbReference>
<keyword evidence="9" id="KW-1185">Reference proteome</keyword>
<sequence>MLKIAMIEDNAHHLARLENIILKYAMKNQYHFQIDSYTSIDDCERLLENEKQYHLYFIDLEIESIKDYGFELAGKIRQYNRYATIAFITTMSEAMPVAFKMHLNATDFIVKDMPQDEMTLRIQECLEFELSKYRQGDHMTEQDRLVYSYQGNVGIDLLYQDIYYIQTEGKSHGLVVMGKDSRTEFYGTIADICRLDTKGYLYKVSRSLLVNPKHIENLDTAKQSIVFTNGARCPISYYKTRQVKKYLQNILIK</sequence>
<reference evidence="8 9" key="1">
    <citation type="submission" date="2016-10" db="EMBL/GenBank/DDBJ databases">
        <authorList>
            <person name="de Groot N.N."/>
        </authorList>
    </citation>
    <scope>NUCLEOTIDE SEQUENCE [LARGE SCALE GENOMIC DNA]</scope>
    <source>
        <strain evidence="8 9">DSM 15827</strain>
    </source>
</reference>
<dbReference type="SUPFAM" id="SSF52172">
    <property type="entry name" value="CheY-like"/>
    <property type="match status" value="1"/>
</dbReference>
<dbReference type="RefSeq" id="WP_089745758.1">
    <property type="nucleotide sequence ID" value="NZ_FOGF01000002.1"/>
</dbReference>
<dbReference type="PROSITE" id="PS50110">
    <property type="entry name" value="RESPONSE_REGULATORY"/>
    <property type="match status" value="1"/>
</dbReference>
<evidence type="ECO:0000259" key="7">
    <source>
        <dbReference type="PROSITE" id="PS50930"/>
    </source>
</evidence>
<accession>A0A1H9HIN4</accession>
<dbReference type="Gene3D" id="2.40.50.1020">
    <property type="entry name" value="LytTr DNA-binding domain"/>
    <property type="match status" value="1"/>
</dbReference>
<evidence type="ECO:0000256" key="1">
    <source>
        <dbReference type="ARBA" id="ARBA00022490"/>
    </source>
</evidence>
<name>A0A1H9HIN4_9LACT</name>
<feature type="modified residue" description="4-aspartylphosphate" evidence="5">
    <location>
        <position position="59"/>
    </location>
</feature>
<dbReference type="GO" id="GO:0003677">
    <property type="term" value="F:DNA binding"/>
    <property type="evidence" value="ECO:0007669"/>
    <property type="project" value="InterPro"/>
</dbReference>
<dbReference type="EMBL" id="FOGF01000002">
    <property type="protein sequence ID" value="SEQ62106.1"/>
    <property type="molecule type" value="Genomic_DNA"/>
</dbReference>
<dbReference type="InterPro" id="IPR046947">
    <property type="entry name" value="LytR-like"/>
</dbReference>
<keyword evidence="3" id="KW-0010">Activator</keyword>
<dbReference type="InterPro" id="IPR007492">
    <property type="entry name" value="LytTR_DNA-bd_dom"/>
</dbReference>
<dbReference type="Gene3D" id="3.40.50.2300">
    <property type="match status" value="1"/>
</dbReference>
<dbReference type="SMART" id="SM00850">
    <property type="entry name" value="LytTR"/>
    <property type="match status" value="1"/>
</dbReference>
<protein>
    <submittedName>
        <fullName evidence="8">Two component transcriptional regulator, LytTR family</fullName>
    </submittedName>
</protein>
<evidence type="ECO:0000313" key="9">
    <source>
        <dbReference type="Proteomes" id="UP000198556"/>
    </source>
</evidence>
<dbReference type="Pfam" id="PF04397">
    <property type="entry name" value="LytTR"/>
    <property type="match status" value="1"/>
</dbReference>
<dbReference type="Proteomes" id="UP000198556">
    <property type="component" value="Unassembled WGS sequence"/>
</dbReference>
<dbReference type="InterPro" id="IPR011006">
    <property type="entry name" value="CheY-like_superfamily"/>
</dbReference>
<dbReference type="Pfam" id="PF00072">
    <property type="entry name" value="Response_reg"/>
    <property type="match status" value="1"/>
</dbReference>
<gene>
    <name evidence="8" type="ORF">SAMN05421767_102110</name>
</gene>
<dbReference type="GO" id="GO:0000156">
    <property type="term" value="F:phosphorelay response regulator activity"/>
    <property type="evidence" value="ECO:0007669"/>
    <property type="project" value="InterPro"/>
</dbReference>
<keyword evidence="1" id="KW-0963">Cytoplasm</keyword>
<dbReference type="STRING" id="137733.SAMN05421767_102110"/>
<dbReference type="PANTHER" id="PTHR37299:SF3">
    <property type="entry name" value="STAGE 0 SPORULATION PROTEIN A HOMOLOG"/>
    <property type="match status" value="1"/>
</dbReference>